<dbReference type="OrthoDB" id="422839at2759"/>
<evidence type="ECO:0000313" key="3">
    <source>
        <dbReference type="Proteomes" id="UP000299102"/>
    </source>
</evidence>
<accession>A0A4C1VAZ1</accession>
<name>A0A4C1VAZ1_EUMVA</name>
<feature type="region of interest" description="Disordered" evidence="1">
    <location>
        <begin position="47"/>
        <end position="128"/>
    </location>
</feature>
<dbReference type="EMBL" id="BGZK01000304">
    <property type="protein sequence ID" value="GBP35457.1"/>
    <property type="molecule type" value="Genomic_DNA"/>
</dbReference>
<gene>
    <name evidence="2" type="ORF">EVAR_19967_1</name>
</gene>
<feature type="compositionally biased region" description="Polar residues" evidence="1">
    <location>
        <begin position="72"/>
        <end position="93"/>
    </location>
</feature>
<evidence type="ECO:0000256" key="1">
    <source>
        <dbReference type="SAM" id="MobiDB-lite"/>
    </source>
</evidence>
<comment type="caution">
    <text evidence="2">The sequence shown here is derived from an EMBL/GenBank/DDBJ whole genome shotgun (WGS) entry which is preliminary data.</text>
</comment>
<organism evidence="2 3">
    <name type="scientific">Eumeta variegata</name>
    <name type="common">Bagworm moth</name>
    <name type="synonym">Eumeta japonica</name>
    <dbReference type="NCBI Taxonomy" id="151549"/>
    <lineage>
        <taxon>Eukaryota</taxon>
        <taxon>Metazoa</taxon>
        <taxon>Ecdysozoa</taxon>
        <taxon>Arthropoda</taxon>
        <taxon>Hexapoda</taxon>
        <taxon>Insecta</taxon>
        <taxon>Pterygota</taxon>
        <taxon>Neoptera</taxon>
        <taxon>Endopterygota</taxon>
        <taxon>Lepidoptera</taxon>
        <taxon>Glossata</taxon>
        <taxon>Ditrysia</taxon>
        <taxon>Tineoidea</taxon>
        <taxon>Psychidae</taxon>
        <taxon>Oiketicinae</taxon>
        <taxon>Eumeta</taxon>
    </lineage>
</organism>
<dbReference type="AlphaFoldDB" id="A0A4C1VAZ1"/>
<protein>
    <submittedName>
        <fullName evidence="2">Uncharacterized protein</fullName>
    </submittedName>
</protein>
<proteinExistence type="predicted"/>
<feature type="compositionally biased region" description="Polar residues" evidence="1">
    <location>
        <begin position="48"/>
        <end position="59"/>
    </location>
</feature>
<evidence type="ECO:0000313" key="2">
    <source>
        <dbReference type="EMBL" id="GBP35457.1"/>
    </source>
</evidence>
<dbReference type="Proteomes" id="UP000299102">
    <property type="component" value="Unassembled WGS sequence"/>
</dbReference>
<reference evidence="2 3" key="1">
    <citation type="journal article" date="2019" name="Commun. Biol.">
        <title>The bagworm genome reveals a unique fibroin gene that provides high tensile strength.</title>
        <authorList>
            <person name="Kono N."/>
            <person name="Nakamura H."/>
            <person name="Ohtoshi R."/>
            <person name="Tomita M."/>
            <person name="Numata K."/>
            <person name="Arakawa K."/>
        </authorList>
    </citation>
    <scope>NUCLEOTIDE SEQUENCE [LARGE SCALE GENOMIC DNA]</scope>
</reference>
<keyword evidence="3" id="KW-1185">Reference proteome</keyword>
<sequence>MNPNRYKVWVVETQKFVKVREVVVDEMNFLSSRPTLKSERIIYKNSYEDNSNVHTSSSKKLCKSGDLKSDVQKQTNDAFIKNTSLGQLPNKSVTETDMHDRPSSMQNNETFPNLKRSDRIKTRPNNFL</sequence>